<dbReference type="EMBL" id="DF968183">
    <property type="protein sequence ID" value="GAP44736.1"/>
    <property type="molecule type" value="Genomic_DNA"/>
</dbReference>
<gene>
    <name evidence="5" type="ORF">TBC1_12547</name>
</gene>
<dbReference type="GO" id="GO:0005975">
    <property type="term" value="P:carbohydrate metabolic process"/>
    <property type="evidence" value="ECO:0007669"/>
    <property type="project" value="UniProtKB-ARBA"/>
</dbReference>
<dbReference type="Pfam" id="PF18962">
    <property type="entry name" value="Por_Secre_tail"/>
    <property type="match status" value="1"/>
</dbReference>
<dbReference type="OrthoDB" id="6281169at2"/>
<dbReference type="Pfam" id="PF09113">
    <property type="entry name" value="N-glycanase_C"/>
    <property type="match status" value="1"/>
</dbReference>
<reference evidence="5" key="1">
    <citation type="journal article" date="2015" name="Genome Announc.">
        <title>Draft Genome Sequence of Bacteroidales Strain TBC1, a Novel Isolate from a Methanogenic Wastewater Treatment System.</title>
        <authorList>
            <person name="Tourlousse D.M."/>
            <person name="Matsuura N."/>
            <person name="Sun L."/>
            <person name="Toyonaga M."/>
            <person name="Kuroda K."/>
            <person name="Ohashi A."/>
            <person name="Cruz R."/>
            <person name="Yamaguchi T."/>
            <person name="Sekiguchi Y."/>
        </authorList>
    </citation>
    <scope>NUCLEOTIDE SEQUENCE [LARGE SCALE GENOMIC DNA]</scope>
    <source>
        <strain evidence="5">TBC1</strain>
    </source>
</reference>
<protein>
    <submittedName>
        <fullName evidence="5">Protein containing Por secretion system C-terminal sorting domain</fullName>
    </submittedName>
</protein>
<dbReference type="SUPFAM" id="SSF49742">
    <property type="entry name" value="PHM/PNGase F"/>
    <property type="match status" value="2"/>
</dbReference>
<dbReference type="PATRIC" id="fig|1678841.3.peg.3269"/>
<dbReference type="Proteomes" id="UP000053091">
    <property type="component" value="Unassembled WGS sequence"/>
</dbReference>
<dbReference type="Gene3D" id="2.60.120.200">
    <property type="match status" value="1"/>
</dbReference>
<keyword evidence="2" id="KW-1015">Disulfide bond</keyword>
<dbReference type="STRING" id="1678841.TBC1_12547"/>
<dbReference type="AlphaFoldDB" id="A0A0S7C608"/>
<dbReference type="InterPro" id="IPR008977">
    <property type="entry name" value="PHM/PNGase_F_dom_sf"/>
</dbReference>
<evidence type="ECO:0000259" key="4">
    <source>
        <dbReference type="SMART" id="SM00560"/>
    </source>
</evidence>
<evidence type="ECO:0000313" key="6">
    <source>
        <dbReference type="Proteomes" id="UP000053091"/>
    </source>
</evidence>
<sequence length="835" mass="92406">MKNNYLKLTLMTMALLFTALSGLRAQTNQYLHYDCANLDYVVLENGSQYIANKPGITIAGWFYDDQLGYGQGLMGFRGTQGFYMIQLADGKVECRFQNSAGTLFEYVAPANTVIPQVWQHFAWIYDGSAIKLYVNGILKGSKAASGTFTATNIAFSIGRSILAGLDFYWCGRTDEVSVWSKALTQEEIQDMMDNELTGQEPGLEMYYKFNQGVPGGDNTSITKLTSQVDSPIRDADLINFRMTGETSNFNGTLDPTYQAISFPPIPNKLNNEPPFAIEATATSGLPVTFNILSGPATVEGNIITLTGAPGLVEVEATQPGGGQYNPAEPVIQRFHVLDPQTHVPDIDIRNPLAGNVYVPVLSPIQLAAISTIEFPELFSVAWVKFRINGQTVDAQNFWNGHFTGWWTPPGYGNHTIEVLSANNFGAVKTETMSISIQPAATNASVQAFKDIWLNPTQITQTVEANLPSFLGAYDQIIATLNVHCPTGGCGAWDRVAYFEAQDKEGNWVEIIRYITPYGVACSHSIDLTDYMSILQGKTAFRATCPTLDNGFLYDLTLDYRSGAPAYLYSRVKEVWREIFPFGDYANLQPVTDFQYEYPENTVASRFKLVSTGHGWGDLNTSNAAEFYNATHDIYVNGAKKYSQINWNTCNPNPDGCQPQNGTWYHNRAGWCPGSIAPWFNFSLDEYVNAGNVTLGYKFFENYVDYCHPNHPDCQTGVTCSDCNDGFNPVLDVASYVISYATSPMIVVKSEPKPVAENALLVFPNPSNGIFEISLEKTINLKNGEIIIYDNMSRPIRFIPWNGDTFTLDLSAHGSGMYFLQVVSPGFSEVKKIVIE</sequence>
<dbReference type="PANTHER" id="PTHR39319:SF1">
    <property type="entry name" value="SI:DKEY-256H2.1"/>
    <property type="match status" value="1"/>
</dbReference>
<dbReference type="PANTHER" id="PTHR39319">
    <property type="entry name" value="SI:DKEY-256H2.1"/>
    <property type="match status" value="1"/>
</dbReference>
<evidence type="ECO:0000313" key="5">
    <source>
        <dbReference type="EMBL" id="GAP44736.1"/>
    </source>
</evidence>
<evidence type="ECO:0000256" key="2">
    <source>
        <dbReference type="ARBA" id="ARBA00023157"/>
    </source>
</evidence>
<dbReference type="SMART" id="SM00560">
    <property type="entry name" value="LamGL"/>
    <property type="match status" value="1"/>
</dbReference>
<dbReference type="InterPro" id="IPR014784">
    <property type="entry name" value="Cu2_ascorb_mOase-like_C"/>
</dbReference>
<dbReference type="NCBIfam" id="TIGR04183">
    <property type="entry name" value="Por_Secre_tail"/>
    <property type="match status" value="1"/>
</dbReference>
<dbReference type="SUPFAM" id="SSF49899">
    <property type="entry name" value="Concanavalin A-like lectins/glucanases"/>
    <property type="match status" value="1"/>
</dbReference>
<dbReference type="GO" id="GO:0016715">
    <property type="term" value="F:oxidoreductase activity, acting on paired donors, with incorporation or reduction of molecular oxygen, reduced ascorbate as one donor, and incorporation of one atom of oxygen"/>
    <property type="evidence" value="ECO:0007669"/>
    <property type="project" value="InterPro"/>
</dbReference>
<keyword evidence="6" id="KW-1185">Reference proteome</keyword>
<dbReference type="InterPro" id="IPR053251">
    <property type="entry name" value="N-glycanase"/>
</dbReference>
<proteinExistence type="predicted"/>
<organism evidence="5">
    <name type="scientific">Lentimicrobium saccharophilum</name>
    <dbReference type="NCBI Taxonomy" id="1678841"/>
    <lineage>
        <taxon>Bacteria</taxon>
        <taxon>Pseudomonadati</taxon>
        <taxon>Bacteroidota</taxon>
        <taxon>Bacteroidia</taxon>
        <taxon>Bacteroidales</taxon>
        <taxon>Lentimicrobiaceae</taxon>
        <taxon>Lentimicrobium</taxon>
    </lineage>
</organism>
<name>A0A0S7C608_9BACT</name>
<evidence type="ECO:0000256" key="3">
    <source>
        <dbReference type="SAM" id="SignalP"/>
    </source>
</evidence>
<feature type="chain" id="PRO_5006633643" evidence="3">
    <location>
        <begin position="26"/>
        <end position="835"/>
    </location>
</feature>
<dbReference type="Pfam" id="PF13385">
    <property type="entry name" value="Laminin_G_3"/>
    <property type="match status" value="1"/>
</dbReference>
<dbReference type="InterPro" id="IPR013320">
    <property type="entry name" value="ConA-like_dom_sf"/>
</dbReference>
<dbReference type="GO" id="GO:0004553">
    <property type="term" value="F:hydrolase activity, hydrolyzing O-glycosyl compounds"/>
    <property type="evidence" value="ECO:0007669"/>
    <property type="project" value="UniProtKB-ARBA"/>
</dbReference>
<dbReference type="InterPro" id="IPR015197">
    <property type="entry name" value="PngaseF_C"/>
</dbReference>
<dbReference type="RefSeq" id="WP_062044542.1">
    <property type="nucleotide sequence ID" value="NZ_DF968183.1"/>
</dbReference>
<keyword evidence="1 3" id="KW-0732">Signal</keyword>
<feature type="signal peptide" evidence="3">
    <location>
        <begin position="1"/>
        <end position="25"/>
    </location>
</feature>
<dbReference type="InterPro" id="IPR026444">
    <property type="entry name" value="Secre_tail"/>
</dbReference>
<feature type="domain" description="LamG-like jellyroll fold" evidence="4">
    <location>
        <begin position="54"/>
        <end position="186"/>
    </location>
</feature>
<dbReference type="InterPro" id="IPR006558">
    <property type="entry name" value="LamG-like"/>
</dbReference>
<evidence type="ECO:0000256" key="1">
    <source>
        <dbReference type="ARBA" id="ARBA00022729"/>
    </source>
</evidence>
<dbReference type="Gene3D" id="2.60.120.230">
    <property type="match status" value="2"/>
</dbReference>
<accession>A0A0S7C608</accession>